<evidence type="ECO:0000313" key="3">
    <source>
        <dbReference type="Proteomes" id="UP001164746"/>
    </source>
</evidence>
<name>A0ABY7DLY3_MYAAR</name>
<dbReference type="Proteomes" id="UP001164746">
    <property type="component" value="Chromosome 3"/>
</dbReference>
<proteinExistence type="predicted"/>
<evidence type="ECO:0000256" key="1">
    <source>
        <dbReference type="SAM" id="SignalP"/>
    </source>
</evidence>
<dbReference type="SUPFAM" id="SSF49785">
    <property type="entry name" value="Galactose-binding domain-like"/>
    <property type="match status" value="1"/>
</dbReference>
<gene>
    <name evidence="2" type="ORF">MAR_023074</name>
</gene>
<feature type="signal peptide" evidence="1">
    <location>
        <begin position="1"/>
        <end position="24"/>
    </location>
</feature>
<sequence length="139" mass="15348">MNRENNSLLVLLIVNIFTDFSVLATGIQLNGSAIQSSQYYNCSADKALNGEKIMYNETLPTCTCSVTQLKQFPRWWEMDFGSRHLIGSINVTGRSGEGGSLQSTNLTAFLSNNTMETNKSTVVYSSMEKTVGLYVTLEP</sequence>
<accession>A0ABY7DLY3</accession>
<evidence type="ECO:0000313" key="2">
    <source>
        <dbReference type="EMBL" id="WAQ98701.1"/>
    </source>
</evidence>
<protein>
    <submittedName>
        <fullName evidence="2">Uncharacterized protein</fullName>
    </submittedName>
</protein>
<keyword evidence="3" id="KW-1185">Reference proteome</keyword>
<feature type="chain" id="PRO_5046604913" evidence="1">
    <location>
        <begin position="25"/>
        <end position="139"/>
    </location>
</feature>
<feature type="non-terminal residue" evidence="2">
    <location>
        <position position="139"/>
    </location>
</feature>
<dbReference type="Gene3D" id="2.60.120.260">
    <property type="entry name" value="Galactose-binding domain-like"/>
    <property type="match status" value="1"/>
</dbReference>
<reference evidence="2" key="1">
    <citation type="submission" date="2022-11" db="EMBL/GenBank/DDBJ databases">
        <title>Centuries of genome instability and evolution in soft-shell clam transmissible cancer (bioRxiv).</title>
        <authorList>
            <person name="Hart S.F.M."/>
            <person name="Yonemitsu M.A."/>
            <person name="Giersch R.M."/>
            <person name="Beal B.F."/>
            <person name="Arriagada G."/>
            <person name="Davis B.W."/>
            <person name="Ostrander E.A."/>
            <person name="Goff S.P."/>
            <person name="Metzger M.J."/>
        </authorList>
    </citation>
    <scope>NUCLEOTIDE SEQUENCE</scope>
    <source>
        <strain evidence="2">MELC-2E11</strain>
        <tissue evidence="2">Siphon/mantle</tissue>
    </source>
</reference>
<organism evidence="2 3">
    <name type="scientific">Mya arenaria</name>
    <name type="common">Soft-shell clam</name>
    <dbReference type="NCBI Taxonomy" id="6604"/>
    <lineage>
        <taxon>Eukaryota</taxon>
        <taxon>Metazoa</taxon>
        <taxon>Spiralia</taxon>
        <taxon>Lophotrochozoa</taxon>
        <taxon>Mollusca</taxon>
        <taxon>Bivalvia</taxon>
        <taxon>Autobranchia</taxon>
        <taxon>Heteroconchia</taxon>
        <taxon>Euheterodonta</taxon>
        <taxon>Imparidentia</taxon>
        <taxon>Neoheterodontei</taxon>
        <taxon>Myida</taxon>
        <taxon>Myoidea</taxon>
        <taxon>Myidae</taxon>
        <taxon>Mya</taxon>
    </lineage>
</organism>
<dbReference type="EMBL" id="CP111014">
    <property type="protein sequence ID" value="WAQ98701.1"/>
    <property type="molecule type" value="Genomic_DNA"/>
</dbReference>
<dbReference type="InterPro" id="IPR008979">
    <property type="entry name" value="Galactose-bd-like_sf"/>
</dbReference>
<keyword evidence="1" id="KW-0732">Signal</keyword>